<feature type="domain" description="Pyrrolo-quinoline quinone repeat" evidence="2">
    <location>
        <begin position="128"/>
        <end position="276"/>
    </location>
</feature>
<dbReference type="PROSITE" id="PS51318">
    <property type="entry name" value="TAT"/>
    <property type="match status" value="1"/>
</dbReference>
<reference evidence="4" key="1">
    <citation type="submission" date="2023-07" db="EMBL/GenBank/DDBJ databases">
        <title>Conexibacter stalactiti sp. nov., isolated from stalactites in a lava cave and emended description of the genus Conexibacter.</title>
        <authorList>
            <person name="Lee S.D."/>
        </authorList>
    </citation>
    <scope>NUCLEOTIDE SEQUENCE [LARGE SCALE GENOMIC DNA]</scope>
    <source>
        <strain evidence="4">KCTC 39840</strain>
    </source>
</reference>
<feature type="region of interest" description="Disordered" evidence="1">
    <location>
        <begin position="470"/>
        <end position="496"/>
    </location>
</feature>
<evidence type="ECO:0000259" key="2">
    <source>
        <dbReference type="Pfam" id="PF13360"/>
    </source>
</evidence>
<feature type="domain" description="Pyrrolo-quinoline quinone repeat" evidence="2">
    <location>
        <begin position="283"/>
        <end position="425"/>
    </location>
</feature>
<gene>
    <name evidence="3" type="ORF">R7226_20495</name>
</gene>
<dbReference type="Proteomes" id="UP001284601">
    <property type="component" value="Unassembled WGS sequence"/>
</dbReference>
<dbReference type="InterPro" id="IPR002372">
    <property type="entry name" value="PQQ_rpt_dom"/>
</dbReference>
<dbReference type="InterPro" id="IPR006311">
    <property type="entry name" value="TAT_signal"/>
</dbReference>
<organism evidence="3 4">
    <name type="scientific">Conexibacter stalactiti</name>
    <dbReference type="NCBI Taxonomy" id="1940611"/>
    <lineage>
        <taxon>Bacteria</taxon>
        <taxon>Bacillati</taxon>
        <taxon>Actinomycetota</taxon>
        <taxon>Thermoleophilia</taxon>
        <taxon>Solirubrobacterales</taxon>
        <taxon>Conexibacteraceae</taxon>
        <taxon>Conexibacter</taxon>
    </lineage>
</organism>
<keyword evidence="4" id="KW-1185">Reference proteome</keyword>
<dbReference type="SUPFAM" id="SSF50998">
    <property type="entry name" value="Quinoprotein alcohol dehydrogenase-like"/>
    <property type="match status" value="2"/>
</dbReference>
<accession>A0ABU4HVM9</accession>
<dbReference type="RefSeq" id="WP_318599175.1">
    <property type="nucleotide sequence ID" value="NZ_JAWSTH010000063.1"/>
</dbReference>
<dbReference type="InterPro" id="IPR015943">
    <property type="entry name" value="WD40/YVTN_repeat-like_dom_sf"/>
</dbReference>
<evidence type="ECO:0000256" key="1">
    <source>
        <dbReference type="SAM" id="MobiDB-lite"/>
    </source>
</evidence>
<dbReference type="PANTHER" id="PTHR34512">
    <property type="entry name" value="CELL SURFACE PROTEIN"/>
    <property type="match status" value="1"/>
</dbReference>
<evidence type="ECO:0000313" key="4">
    <source>
        <dbReference type="Proteomes" id="UP001284601"/>
    </source>
</evidence>
<reference evidence="3 4" key="2">
    <citation type="submission" date="2023-10" db="EMBL/GenBank/DDBJ databases">
        <authorList>
            <person name="Han X.F."/>
        </authorList>
    </citation>
    <scope>NUCLEOTIDE SEQUENCE [LARGE SCALE GENOMIC DNA]</scope>
    <source>
        <strain evidence="3 4">KCTC 39840</strain>
    </source>
</reference>
<sequence length="514" mass="56325">MPSPKPRRRRGLLVALAAVALVLVAGGAAAFLLLREPGDVSNPDVAFTATTETETQPQPPPPPRPRARPVDTFSWPTYGLSDARTRDWTTAPDYLRPPFKRGWTYRGDVLIEFPPVIRGANLYVFDDDGWLRSLNKVSGAIQWRQHVGRLAAASPAIGDGNVYVVALERFDNADAGRVAAFRETDGKPLWSRDLPSRAESSPLLRNGMLFFGSENGTVFALDARSGRTRWTYQASGAVKGAPAYADGNLYFGDYGGKVHAVRARDGKRVWEVGTSGTRFGFGSGQFYSTPAVAFGRVYIGNTDSRVYSFSAKDGTLAWATGTGGYVYAAPAVANVDGLGPTVYAGSYDGNFYAFDARSGDVRWRFPSGNRISGSPTIIGNVVYFSNLGAYDTHGLNARTGKQIFRFPEGSYTPVVADRRALYLVGYNNIFEMLPTRRPRAWRRAQAAAVEAVRLDRVRARRAAARRAAARRTARRASARRTARRAVRRARRTARRAVRRARRAARRAARGSSGD</sequence>
<name>A0ABU4HVM9_9ACTN</name>
<dbReference type="InterPro" id="IPR011047">
    <property type="entry name" value="Quinoprotein_ADH-like_sf"/>
</dbReference>
<dbReference type="PANTHER" id="PTHR34512:SF30">
    <property type="entry name" value="OUTER MEMBRANE PROTEIN ASSEMBLY FACTOR BAMB"/>
    <property type="match status" value="1"/>
</dbReference>
<comment type="caution">
    <text evidence="3">The sequence shown here is derived from an EMBL/GenBank/DDBJ whole genome shotgun (WGS) entry which is preliminary data.</text>
</comment>
<dbReference type="EMBL" id="JAWSTH010000063">
    <property type="protein sequence ID" value="MDW5596737.1"/>
    <property type="molecule type" value="Genomic_DNA"/>
</dbReference>
<protein>
    <submittedName>
        <fullName evidence="3">PQQ-binding-like beta-propeller repeat protein</fullName>
    </submittedName>
</protein>
<evidence type="ECO:0000313" key="3">
    <source>
        <dbReference type="EMBL" id="MDW5596737.1"/>
    </source>
</evidence>
<dbReference type="Pfam" id="PF13360">
    <property type="entry name" value="PQQ_2"/>
    <property type="match status" value="2"/>
</dbReference>
<dbReference type="Gene3D" id="2.130.10.10">
    <property type="entry name" value="YVTN repeat-like/Quinoprotein amine dehydrogenase"/>
    <property type="match status" value="2"/>
</dbReference>
<proteinExistence type="predicted"/>
<dbReference type="SMART" id="SM00564">
    <property type="entry name" value="PQQ"/>
    <property type="match status" value="5"/>
</dbReference>
<feature type="region of interest" description="Disordered" evidence="1">
    <location>
        <begin position="43"/>
        <end position="71"/>
    </location>
</feature>
<dbReference type="InterPro" id="IPR018391">
    <property type="entry name" value="PQQ_b-propeller_rpt"/>
</dbReference>